<feature type="transmembrane region" description="Helical" evidence="6">
    <location>
        <begin position="20"/>
        <end position="40"/>
    </location>
</feature>
<evidence type="ECO:0000259" key="7">
    <source>
        <dbReference type="PROSITE" id="PS50850"/>
    </source>
</evidence>
<gene>
    <name evidence="8" type="ORF">N7449_000891</name>
</gene>
<feature type="transmembrane region" description="Helical" evidence="6">
    <location>
        <begin position="216"/>
        <end position="238"/>
    </location>
</feature>
<dbReference type="OrthoDB" id="5086884at2759"/>
<evidence type="ECO:0000313" key="9">
    <source>
        <dbReference type="Proteomes" id="UP001150942"/>
    </source>
</evidence>
<name>A0A9W9T8Q8_9EURO</name>
<protein>
    <recommendedName>
        <fullName evidence="7">Major facilitator superfamily (MFS) profile domain-containing protein</fullName>
    </recommendedName>
</protein>
<dbReference type="InterPro" id="IPR036259">
    <property type="entry name" value="MFS_trans_sf"/>
</dbReference>
<evidence type="ECO:0000256" key="5">
    <source>
        <dbReference type="ARBA" id="ARBA00023136"/>
    </source>
</evidence>
<feature type="domain" description="Major facilitator superfamily (MFS) profile" evidence="7">
    <location>
        <begin position="1"/>
        <end position="382"/>
    </location>
</feature>
<keyword evidence="4 6" id="KW-1133">Transmembrane helix</keyword>
<dbReference type="InterPro" id="IPR020846">
    <property type="entry name" value="MFS_dom"/>
</dbReference>
<dbReference type="PROSITE" id="PS50850">
    <property type="entry name" value="MFS"/>
    <property type="match status" value="1"/>
</dbReference>
<keyword evidence="5 6" id="KW-0472">Membrane</keyword>
<keyword evidence="2" id="KW-0813">Transport</keyword>
<evidence type="ECO:0000256" key="6">
    <source>
        <dbReference type="SAM" id="Phobius"/>
    </source>
</evidence>
<feature type="transmembrane region" description="Helical" evidence="6">
    <location>
        <begin position="351"/>
        <end position="376"/>
    </location>
</feature>
<dbReference type="InterPro" id="IPR011701">
    <property type="entry name" value="MFS"/>
</dbReference>
<evidence type="ECO:0000256" key="4">
    <source>
        <dbReference type="ARBA" id="ARBA00022989"/>
    </source>
</evidence>
<dbReference type="PANTHER" id="PTHR23506:SF23">
    <property type="entry name" value="GH10249P"/>
    <property type="match status" value="1"/>
</dbReference>
<dbReference type="PANTHER" id="PTHR23506">
    <property type="entry name" value="GH10249P"/>
    <property type="match status" value="1"/>
</dbReference>
<sequence>MVLGAPIAGWIVGKCERRQIPFLGGLSCAFGATLSFILGVKPWVIIVARIFQGLPAGVVYTAGLTLLVDTIESHKLGPWIGFGLSGMDFGVLVSPTLGGIVYEKAGFYPVFIMGLGVVLINLVLILLMIDRKAAAKYRGHNDSTNKGNSTITTPLLSGCRETSSAVAKDASWWTIVGGFLRNHRIFAALYGCLINTTLVSAMDAVLPIFIKQTFHWFSGATGAMFLKLTIPSLIGPFVGMISDKYGVRLISALGFTLAAIAVALPALIQYDNTTNKVMACVLLSFVGIGLNTSLTPLVAEIPRIVNTVQEEQPDIYGDKSAVTEAYMLLDAAFGAGTVLGPLLSELAFDNLGWTGCTAMLGFLSVSAIVPVMVHLVPNPKGR</sequence>
<dbReference type="GO" id="GO:0016020">
    <property type="term" value="C:membrane"/>
    <property type="evidence" value="ECO:0007669"/>
    <property type="project" value="UniProtKB-SubCell"/>
</dbReference>
<feature type="transmembrane region" description="Helical" evidence="6">
    <location>
        <begin position="107"/>
        <end position="129"/>
    </location>
</feature>
<dbReference type="AlphaFoldDB" id="A0A9W9T8Q8"/>
<dbReference type="GO" id="GO:0022857">
    <property type="term" value="F:transmembrane transporter activity"/>
    <property type="evidence" value="ECO:0007669"/>
    <property type="project" value="InterPro"/>
</dbReference>
<accession>A0A9W9T8Q8</accession>
<dbReference type="Proteomes" id="UP001150942">
    <property type="component" value="Unassembled WGS sequence"/>
</dbReference>
<dbReference type="SUPFAM" id="SSF103473">
    <property type="entry name" value="MFS general substrate transporter"/>
    <property type="match status" value="1"/>
</dbReference>
<feature type="transmembrane region" description="Helical" evidence="6">
    <location>
        <begin position="245"/>
        <end position="268"/>
    </location>
</feature>
<feature type="transmembrane region" description="Helical" evidence="6">
    <location>
        <begin position="187"/>
        <end position="210"/>
    </location>
</feature>
<dbReference type="InterPro" id="IPR050930">
    <property type="entry name" value="MFS_Vesicular_Transporter"/>
</dbReference>
<keyword evidence="9" id="KW-1185">Reference proteome</keyword>
<proteinExistence type="predicted"/>
<evidence type="ECO:0000256" key="1">
    <source>
        <dbReference type="ARBA" id="ARBA00004141"/>
    </source>
</evidence>
<dbReference type="EMBL" id="JAPQKQ010000001">
    <property type="protein sequence ID" value="KAJ5213722.1"/>
    <property type="molecule type" value="Genomic_DNA"/>
</dbReference>
<evidence type="ECO:0000313" key="8">
    <source>
        <dbReference type="EMBL" id="KAJ5213722.1"/>
    </source>
</evidence>
<feature type="transmembrane region" description="Helical" evidence="6">
    <location>
        <begin position="79"/>
        <end position="101"/>
    </location>
</feature>
<keyword evidence="3 6" id="KW-0812">Transmembrane</keyword>
<comment type="subcellular location">
    <subcellularLocation>
        <location evidence="1">Membrane</location>
        <topology evidence="1">Multi-pass membrane protein</topology>
    </subcellularLocation>
</comment>
<evidence type="ECO:0000256" key="2">
    <source>
        <dbReference type="ARBA" id="ARBA00022448"/>
    </source>
</evidence>
<evidence type="ECO:0000256" key="3">
    <source>
        <dbReference type="ARBA" id="ARBA00022692"/>
    </source>
</evidence>
<dbReference type="Gene3D" id="1.20.1250.20">
    <property type="entry name" value="MFS general substrate transporter like domains"/>
    <property type="match status" value="2"/>
</dbReference>
<organism evidence="8 9">
    <name type="scientific">Penicillium cf. viridicatum</name>
    <dbReference type="NCBI Taxonomy" id="2972119"/>
    <lineage>
        <taxon>Eukaryota</taxon>
        <taxon>Fungi</taxon>
        <taxon>Dikarya</taxon>
        <taxon>Ascomycota</taxon>
        <taxon>Pezizomycotina</taxon>
        <taxon>Eurotiomycetes</taxon>
        <taxon>Eurotiomycetidae</taxon>
        <taxon>Eurotiales</taxon>
        <taxon>Aspergillaceae</taxon>
        <taxon>Penicillium</taxon>
    </lineage>
</organism>
<comment type="caution">
    <text evidence="8">The sequence shown here is derived from an EMBL/GenBank/DDBJ whole genome shotgun (WGS) entry which is preliminary data.</text>
</comment>
<dbReference type="Pfam" id="PF07690">
    <property type="entry name" value="MFS_1"/>
    <property type="match status" value="1"/>
</dbReference>
<reference evidence="8" key="1">
    <citation type="submission" date="2022-11" db="EMBL/GenBank/DDBJ databases">
        <authorList>
            <person name="Petersen C."/>
        </authorList>
    </citation>
    <scope>NUCLEOTIDE SEQUENCE</scope>
    <source>
        <strain evidence="8">IBT 20477</strain>
    </source>
</reference>
<feature type="transmembrane region" description="Helical" evidence="6">
    <location>
        <begin position="46"/>
        <end position="67"/>
    </location>
</feature>
<reference evidence="8" key="2">
    <citation type="journal article" date="2023" name="IMA Fungus">
        <title>Comparative genomic study of the Penicillium genus elucidates a diverse pangenome and 15 lateral gene transfer events.</title>
        <authorList>
            <person name="Petersen C."/>
            <person name="Sorensen T."/>
            <person name="Nielsen M.R."/>
            <person name="Sondergaard T.E."/>
            <person name="Sorensen J.L."/>
            <person name="Fitzpatrick D.A."/>
            <person name="Frisvad J.C."/>
            <person name="Nielsen K.L."/>
        </authorList>
    </citation>
    <scope>NUCLEOTIDE SEQUENCE</scope>
    <source>
        <strain evidence="8">IBT 20477</strain>
    </source>
</reference>